<protein>
    <submittedName>
        <fullName evidence="1">Uncharacterized protein</fullName>
    </submittedName>
</protein>
<evidence type="ECO:0000313" key="2">
    <source>
        <dbReference type="Proteomes" id="UP000244005"/>
    </source>
</evidence>
<dbReference type="EMBL" id="KZ772724">
    <property type="protein sequence ID" value="PTQ38358.1"/>
    <property type="molecule type" value="Genomic_DNA"/>
</dbReference>
<evidence type="ECO:0000313" key="1">
    <source>
        <dbReference type="EMBL" id="PTQ38358.1"/>
    </source>
</evidence>
<reference evidence="2" key="1">
    <citation type="journal article" date="2017" name="Cell">
        <title>Insights into land plant evolution garnered from the Marchantia polymorpha genome.</title>
        <authorList>
            <person name="Bowman J.L."/>
            <person name="Kohchi T."/>
            <person name="Yamato K.T."/>
            <person name="Jenkins J."/>
            <person name="Shu S."/>
            <person name="Ishizaki K."/>
            <person name="Yamaoka S."/>
            <person name="Nishihama R."/>
            <person name="Nakamura Y."/>
            <person name="Berger F."/>
            <person name="Adam C."/>
            <person name="Aki S.S."/>
            <person name="Althoff F."/>
            <person name="Araki T."/>
            <person name="Arteaga-Vazquez M.A."/>
            <person name="Balasubrmanian S."/>
            <person name="Barry K."/>
            <person name="Bauer D."/>
            <person name="Boehm C.R."/>
            <person name="Briginshaw L."/>
            <person name="Caballero-Perez J."/>
            <person name="Catarino B."/>
            <person name="Chen F."/>
            <person name="Chiyoda S."/>
            <person name="Chovatia M."/>
            <person name="Davies K.M."/>
            <person name="Delmans M."/>
            <person name="Demura T."/>
            <person name="Dierschke T."/>
            <person name="Dolan L."/>
            <person name="Dorantes-Acosta A.E."/>
            <person name="Eklund D.M."/>
            <person name="Florent S.N."/>
            <person name="Flores-Sandoval E."/>
            <person name="Fujiyama A."/>
            <person name="Fukuzawa H."/>
            <person name="Galik B."/>
            <person name="Grimanelli D."/>
            <person name="Grimwood J."/>
            <person name="Grossniklaus U."/>
            <person name="Hamada T."/>
            <person name="Haseloff J."/>
            <person name="Hetherington A.J."/>
            <person name="Higo A."/>
            <person name="Hirakawa Y."/>
            <person name="Hundley H.N."/>
            <person name="Ikeda Y."/>
            <person name="Inoue K."/>
            <person name="Inoue S.I."/>
            <person name="Ishida S."/>
            <person name="Jia Q."/>
            <person name="Kakita M."/>
            <person name="Kanazawa T."/>
            <person name="Kawai Y."/>
            <person name="Kawashima T."/>
            <person name="Kennedy M."/>
            <person name="Kinose K."/>
            <person name="Kinoshita T."/>
            <person name="Kohara Y."/>
            <person name="Koide E."/>
            <person name="Komatsu K."/>
            <person name="Kopischke S."/>
            <person name="Kubo M."/>
            <person name="Kyozuka J."/>
            <person name="Lagercrantz U."/>
            <person name="Lin S.S."/>
            <person name="Lindquist E."/>
            <person name="Lipzen A.M."/>
            <person name="Lu C.W."/>
            <person name="De Luna E."/>
            <person name="Martienssen R.A."/>
            <person name="Minamino N."/>
            <person name="Mizutani M."/>
            <person name="Mizutani M."/>
            <person name="Mochizuki N."/>
            <person name="Monte I."/>
            <person name="Mosher R."/>
            <person name="Nagasaki H."/>
            <person name="Nakagami H."/>
            <person name="Naramoto S."/>
            <person name="Nishitani K."/>
            <person name="Ohtani M."/>
            <person name="Okamoto T."/>
            <person name="Okumura M."/>
            <person name="Phillips J."/>
            <person name="Pollak B."/>
            <person name="Reinders A."/>
            <person name="Rovekamp M."/>
            <person name="Sano R."/>
            <person name="Sawa S."/>
            <person name="Schmid M.W."/>
            <person name="Shirakawa M."/>
            <person name="Solano R."/>
            <person name="Spunde A."/>
            <person name="Suetsugu N."/>
            <person name="Sugano S."/>
            <person name="Sugiyama A."/>
            <person name="Sun R."/>
            <person name="Suzuki Y."/>
            <person name="Takenaka M."/>
            <person name="Takezawa D."/>
            <person name="Tomogane H."/>
            <person name="Tsuzuki M."/>
            <person name="Ueda T."/>
            <person name="Umeda M."/>
            <person name="Ward J.M."/>
            <person name="Watanabe Y."/>
            <person name="Yazaki K."/>
            <person name="Yokoyama R."/>
            <person name="Yoshitake Y."/>
            <person name="Yotsui I."/>
            <person name="Zachgo S."/>
            <person name="Schmutz J."/>
        </authorList>
    </citation>
    <scope>NUCLEOTIDE SEQUENCE [LARGE SCALE GENOMIC DNA]</scope>
    <source>
        <strain evidence="2">Tak-1</strain>
    </source>
</reference>
<dbReference type="Proteomes" id="UP000244005">
    <property type="component" value="Unassembled WGS sequence"/>
</dbReference>
<dbReference type="Gramene" id="Mp6g00700.1">
    <property type="protein sequence ID" value="Mp6g00700.1.cds1"/>
    <property type="gene ID" value="Mp6g00700"/>
</dbReference>
<name>A0A2R6WWY1_MARPO</name>
<organism evidence="1 2">
    <name type="scientific">Marchantia polymorpha</name>
    <name type="common">Common liverwort</name>
    <name type="synonym">Marchantia aquatica</name>
    <dbReference type="NCBI Taxonomy" id="3197"/>
    <lineage>
        <taxon>Eukaryota</taxon>
        <taxon>Viridiplantae</taxon>
        <taxon>Streptophyta</taxon>
        <taxon>Embryophyta</taxon>
        <taxon>Marchantiophyta</taxon>
        <taxon>Marchantiopsida</taxon>
        <taxon>Marchantiidae</taxon>
        <taxon>Marchantiales</taxon>
        <taxon>Marchantiaceae</taxon>
        <taxon>Marchantia</taxon>
    </lineage>
</organism>
<gene>
    <name evidence="1" type="ORF">MARPO_0052s0130</name>
</gene>
<keyword evidence="2" id="KW-1185">Reference proteome</keyword>
<accession>A0A2R6WWY1</accession>
<sequence>MSEQVFEYSICSGSRGPARGALNLSSTQVVVERASHKSRMLRRLRVSELHGVQSSPVQSRPIRSRLV</sequence>
<dbReference type="AlphaFoldDB" id="A0A2R6WWY1"/>
<proteinExistence type="predicted"/>